<evidence type="ECO:0000256" key="1">
    <source>
        <dbReference type="ARBA" id="ARBA00005445"/>
    </source>
</evidence>
<dbReference type="AlphaFoldDB" id="A0A1I3CWT5"/>
<evidence type="ECO:0000313" key="6">
    <source>
        <dbReference type="Proteomes" id="UP000199681"/>
    </source>
</evidence>
<keyword evidence="6" id="KW-1185">Reference proteome</keyword>
<evidence type="ECO:0000256" key="2">
    <source>
        <dbReference type="ARBA" id="ARBA00022729"/>
    </source>
</evidence>
<dbReference type="RefSeq" id="WP_092451588.1">
    <property type="nucleotide sequence ID" value="NZ_BKAC01000016.1"/>
</dbReference>
<dbReference type="Pfam" id="PF11999">
    <property type="entry name" value="Ice_binding"/>
    <property type="match status" value="1"/>
</dbReference>
<proteinExistence type="inferred from homology"/>
<gene>
    <name evidence="5" type="ORF">E3O11_17070</name>
    <name evidence="4" type="ORF">SAMN05216274_11520</name>
</gene>
<keyword evidence="2 3" id="KW-0732">Signal</keyword>
<organism evidence="5 7">
    <name type="scientific">Cryobacterium levicorallinum</name>
    <dbReference type="NCBI Taxonomy" id="995038"/>
    <lineage>
        <taxon>Bacteria</taxon>
        <taxon>Bacillati</taxon>
        <taxon>Actinomycetota</taxon>
        <taxon>Actinomycetes</taxon>
        <taxon>Micrococcales</taxon>
        <taxon>Microbacteriaceae</taxon>
        <taxon>Cryobacterium</taxon>
    </lineage>
</organism>
<evidence type="ECO:0000313" key="7">
    <source>
        <dbReference type="Proteomes" id="UP000297963"/>
    </source>
</evidence>
<dbReference type="STRING" id="995038.SAMN05216274_11520"/>
<comment type="caution">
    <text evidence="5">The sequence shown here is derived from an EMBL/GenBank/DDBJ whole genome shotgun (WGS) entry which is preliminary data.</text>
</comment>
<feature type="chain" id="PRO_5044559407" evidence="3">
    <location>
        <begin position="32"/>
        <end position="395"/>
    </location>
</feature>
<evidence type="ECO:0000313" key="4">
    <source>
        <dbReference type="EMBL" id="SFH78739.1"/>
    </source>
</evidence>
<comment type="similarity">
    <text evidence="1">Belongs to the ice-binding protein family.</text>
</comment>
<dbReference type="EMBL" id="FOPW01000015">
    <property type="protein sequence ID" value="SFH78739.1"/>
    <property type="molecule type" value="Genomic_DNA"/>
</dbReference>
<sequence>MTRHAPRLHGILAVLGLALALIGGPTLPAQAAPSPAPLDLGAAQTYSVLGASTVTNTGHTTTSGDLGVSPGTSVTGMSAGQVGGLILVGADAGAAHADLESAYADAVGRVSQTILSPEIGASTLTPGVYRANSTLAITGSVTLDAGNDPNAVFIFQIGSTLTTASGSSVRLVNGAQAANVFWQVGSSATMGTYSTFAGTILALASITVTTGTTFDGRALAVTAAVTLDSNIFTLTPLRLGTLTASTGGAALSAVVLNGTSTQYATGSGPQWLIVDDRGTGAPWTLTVTATAATSAPGSTELIARTLPIDSLVIDPGPITAGPNGSNPARIVGRPLTMSGTPQVLLSTVGSNPGTYLLAPSFSLAVPPNAFRSNFSGEINASPVNPYVTTLTFTIS</sequence>
<reference evidence="5 7" key="2">
    <citation type="submission" date="2019-03" db="EMBL/GenBank/DDBJ databases">
        <title>Genomics of glacier-inhabiting Cryobacterium strains.</title>
        <authorList>
            <person name="Liu Q."/>
            <person name="Xin Y.-H."/>
        </authorList>
    </citation>
    <scope>NUCLEOTIDE SEQUENCE [LARGE SCALE GENOMIC DNA]</scope>
    <source>
        <strain evidence="5 7">Hh34</strain>
    </source>
</reference>
<dbReference type="Proteomes" id="UP000297963">
    <property type="component" value="Unassembled WGS sequence"/>
</dbReference>
<name>A0A1I3CWT5_9MICO</name>
<feature type="signal peptide" evidence="3">
    <location>
        <begin position="1"/>
        <end position="31"/>
    </location>
</feature>
<dbReference type="InterPro" id="IPR021884">
    <property type="entry name" value="Ice-bd_prot"/>
</dbReference>
<dbReference type="Proteomes" id="UP000199681">
    <property type="component" value="Unassembled WGS sequence"/>
</dbReference>
<evidence type="ECO:0000256" key="3">
    <source>
        <dbReference type="SAM" id="SignalP"/>
    </source>
</evidence>
<accession>A0A1I3CWT5</accession>
<protein>
    <submittedName>
        <fullName evidence="5">DUF3494 domain-containing protein</fullName>
    </submittedName>
</protein>
<reference evidence="4 6" key="1">
    <citation type="submission" date="2016-10" db="EMBL/GenBank/DDBJ databases">
        <authorList>
            <person name="Varghese N."/>
            <person name="Submissions S."/>
        </authorList>
    </citation>
    <scope>NUCLEOTIDE SEQUENCE [LARGE SCALE GENOMIC DNA]</scope>
    <source>
        <strain evidence="4 6">GMCC 1.11211</strain>
    </source>
</reference>
<evidence type="ECO:0000313" key="5">
    <source>
        <dbReference type="EMBL" id="TFB78593.1"/>
    </source>
</evidence>
<dbReference type="EMBL" id="SOFE01000036">
    <property type="protein sequence ID" value="TFB78593.1"/>
    <property type="molecule type" value="Genomic_DNA"/>
</dbReference>